<name>A0A975BM93_9BACT</name>
<dbReference type="PROSITE" id="PS51257">
    <property type="entry name" value="PROKAR_LIPOPROTEIN"/>
    <property type="match status" value="1"/>
</dbReference>
<keyword evidence="5" id="KW-1185">Reference proteome</keyword>
<dbReference type="EMBL" id="CP061800">
    <property type="protein sequence ID" value="QTA87610.1"/>
    <property type="molecule type" value="Genomic_DNA"/>
</dbReference>
<reference evidence="4" key="1">
    <citation type="journal article" date="2021" name="Microb. Physiol.">
        <title>Proteogenomic Insights into the Physiology of Marine, Sulfate-Reducing, Filamentous Desulfonema limicola and Desulfonema magnum.</title>
        <authorList>
            <person name="Schnaars V."/>
            <person name="Wohlbrand L."/>
            <person name="Scheve S."/>
            <person name="Hinrichs C."/>
            <person name="Reinhardt R."/>
            <person name="Rabus R."/>
        </authorList>
    </citation>
    <scope>NUCLEOTIDE SEQUENCE</scope>
    <source>
        <strain evidence="4">4be13</strain>
    </source>
</reference>
<feature type="coiled-coil region" evidence="1">
    <location>
        <begin position="46"/>
        <end position="76"/>
    </location>
</feature>
<dbReference type="RefSeq" id="WP_207682729.1">
    <property type="nucleotide sequence ID" value="NZ_CP061800.1"/>
</dbReference>
<evidence type="ECO:0000259" key="3">
    <source>
        <dbReference type="Pfam" id="PF07508"/>
    </source>
</evidence>
<dbReference type="KEGG" id="dmm:dnm_036430"/>
<accession>A0A975BM93</accession>
<evidence type="ECO:0000256" key="1">
    <source>
        <dbReference type="SAM" id="Coils"/>
    </source>
</evidence>
<dbReference type="Proteomes" id="UP000663722">
    <property type="component" value="Chromosome"/>
</dbReference>
<protein>
    <submittedName>
        <fullName evidence="4">Recombinase domain-containing protein</fullName>
    </submittedName>
</protein>
<evidence type="ECO:0000313" key="4">
    <source>
        <dbReference type="EMBL" id="QTA87610.1"/>
    </source>
</evidence>
<dbReference type="InterPro" id="IPR011109">
    <property type="entry name" value="DNA_bind_recombinase_dom"/>
</dbReference>
<dbReference type="AlphaFoldDB" id="A0A975BM93"/>
<proteinExistence type="predicted"/>
<dbReference type="Pfam" id="PF07508">
    <property type="entry name" value="Recombinase"/>
    <property type="match status" value="1"/>
</dbReference>
<keyword evidence="1" id="KW-0175">Coiled coil</keyword>
<sequence length="143" mass="17287">MRKFFFLCIPVLFFFMSCFDNSAKDEKNELLLMELKEQQIEMMKQIRENSDTLKRLETQNQKLQRLVERQQILSDRRFERKRRSSNAHRLTRMIEAMSRKHSPSEISEMLNKKHITTPEGQEWTEQNVQAFLNKIHPQNTKAE</sequence>
<feature type="domain" description="Recombinase" evidence="3">
    <location>
        <begin position="90"/>
        <end position="133"/>
    </location>
</feature>
<organism evidence="4 5">
    <name type="scientific">Desulfonema magnum</name>
    <dbReference type="NCBI Taxonomy" id="45655"/>
    <lineage>
        <taxon>Bacteria</taxon>
        <taxon>Pseudomonadati</taxon>
        <taxon>Thermodesulfobacteriota</taxon>
        <taxon>Desulfobacteria</taxon>
        <taxon>Desulfobacterales</taxon>
        <taxon>Desulfococcaceae</taxon>
        <taxon>Desulfonema</taxon>
    </lineage>
</organism>
<feature type="chain" id="PRO_5037225447" evidence="2">
    <location>
        <begin position="24"/>
        <end position="143"/>
    </location>
</feature>
<gene>
    <name evidence="4" type="ORF">dnm_036430</name>
</gene>
<feature type="signal peptide" evidence="2">
    <location>
        <begin position="1"/>
        <end position="23"/>
    </location>
</feature>
<evidence type="ECO:0000256" key="2">
    <source>
        <dbReference type="SAM" id="SignalP"/>
    </source>
</evidence>
<keyword evidence="2" id="KW-0732">Signal</keyword>
<evidence type="ECO:0000313" key="5">
    <source>
        <dbReference type="Proteomes" id="UP000663722"/>
    </source>
</evidence>